<keyword evidence="2" id="KW-1185">Reference proteome</keyword>
<protein>
    <recommendedName>
        <fullName evidence="3">Peptidase M48 domain-containing protein</fullName>
    </recommendedName>
</protein>
<gene>
    <name evidence="1" type="ORF">ACFPN2_31490</name>
</gene>
<proteinExistence type="predicted"/>
<sequence length="398" mass="44577">MTQGPEFLAEQARVDAWIAADLEAAMGESEYGRALHEGWKQGSIDFGKFLAAAYRRIFKRKTAYNRALVDSLVGGEAGSYYKALLMQALLLSQTADRTSRGQAHEKVRITFLPSNSRYAAIYEPHVAKGWLVIGVDWGVLCAVMTVASVVSHCLQGRMTEDRAVEWRLTPASAIEHFDRHPELKQMWVEGLTPAIVPSLPPKPPMFSDEPHQAAFGTMLLQGMIFGLVAHEYGHAIRSHLSDERRHTPLRSQLEHEADGMSIMLAMLDPWKALASAPDEFDPQQRTLTVAGCFLMQSVLKWLQVGDRMASDLTGRELRASTHPDPMIRMSAMKKIFDMVAPANTVQRREVDTYALFLFDTLDAIWNKSVDALFTHLSQQEALRVRAVESVPNADLRFL</sequence>
<evidence type="ECO:0000313" key="2">
    <source>
        <dbReference type="Proteomes" id="UP001595904"/>
    </source>
</evidence>
<evidence type="ECO:0000313" key="1">
    <source>
        <dbReference type="EMBL" id="MFC4313639.1"/>
    </source>
</evidence>
<organism evidence="1 2">
    <name type="scientific">Steroidobacter flavus</name>
    <dbReference type="NCBI Taxonomy" id="1842136"/>
    <lineage>
        <taxon>Bacteria</taxon>
        <taxon>Pseudomonadati</taxon>
        <taxon>Pseudomonadota</taxon>
        <taxon>Gammaproteobacteria</taxon>
        <taxon>Steroidobacterales</taxon>
        <taxon>Steroidobacteraceae</taxon>
        <taxon>Steroidobacter</taxon>
    </lineage>
</organism>
<name>A0ABV8T1B0_9GAMM</name>
<dbReference type="EMBL" id="JBHSDU010000015">
    <property type="protein sequence ID" value="MFC4313639.1"/>
    <property type="molecule type" value="Genomic_DNA"/>
</dbReference>
<dbReference type="RefSeq" id="WP_380604135.1">
    <property type="nucleotide sequence ID" value="NZ_JBHSDU010000015.1"/>
</dbReference>
<dbReference type="Proteomes" id="UP001595904">
    <property type="component" value="Unassembled WGS sequence"/>
</dbReference>
<evidence type="ECO:0008006" key="3">
    <source>
        <dbReference type="Google" id="ProtNLM"/>
    </source>
</evidence>
<accession>A0ABV8T1B0</accession>
<comment type="caution">
    <text evidence="1">The sequence shown here is derived from an EMBL/GenBank/DDBJ whole genome shotgun (WGS) entry which is preliminary data.</text>
</comment>
<reference evidence="2" key="1">
    <citation type="journal article" date="2019" name="Int. J. Syst. Evol. Microbiol.">
        <title>The Global Catalogue of Microorganisms (GCM) 10K type strain sequencing project: providing services to taxonomists for standard genome sequencing and annotation.</title>
        <authorList>
            <consortium name="The Broad Institute Genomics Platform"/>
            <consortium name="The Broad Institute Genome Sequencing Center for Infectious Disease"/>
            <person name="Wu L."/>
            <person name="Ma J."/>
        </authorList>
    </citation>
    <scope>NUCLEOTIDE SEQUENCE [LARGE SCALE GENOMIC DNA]</scope>
    <source>
        <strain evidence="2">CGMCC 1.10759</strain>
    </source>
</reference>